<reference evidence="1" key="1">
    <citation type="submission" date="2022-10" db="EMBL/GenBank/DDBJ databases">
        <title>The complete genomes of actinobacterial strains from the NBC collection.</title>
        <authorList>
            <person name="Joergensen T.S."/>
            <person name="Alvarez Arevalo M."/>
            <person name="Sterndorff E.B."/>
            <person name="Faurdal D."/>
            <person name="Vuksanovic O."/>
            <person name="Mourched A.-S."/>
            <person name="Charusanti P."/>
            <person name="Shaw S."/>
            <person name="Blin K."/>
            <person name="Weber T."/>
        </authorList>
    </citation>
    <scope>NUCLEOTIDE SEQUENCE</scope>
    <source>
        <strain evidence="1">NBC_00303</strain>
    </source>
</reference>
<evidence type="ECO:0000313" key="3">
    <source>
        <dbReference type="Proteomes" id="UP001432312"/>
    </source>
</evidence>
<name>A0ABZ1Q2X0_9ACTN</name>
<organism evidence="1 3">
    <name type="scientific">Streptomyces erythrochromogenes</name>
    <dbReference type="NCBI Taxonomy" id="285574"/>
    <lineage>
        <taxon>Bacteria</taxon>
        <taxon>Bacillati</taxon>
        <taxon>Actinomycetota</taxon>
        <taxon>Actinomycetes</taxon>
        <taxon>Kitasatosporales</taxon>
        <taxon>Streptomycetaceae</taxon>
        <taxon>Streptomyces</taxon>
    </lineage>
</organism>
<gene>
    <name evidence="1" type="ORF">OHA91_00155</name>
    <name evidence="2" type="ORF">OHA91_39100</name>
</gene>
<keyword evidence="3" id="KW-1185">Reference proteome</keyword>
<dbReference type="Proteomes" id="UP001432312">
    <property type="component" value="Chromosome"/>
</dbReference>
<sequence length="53" mass="5721">MDPAHLADKRVDPLVAGCLALEAVEDFFEDQRRGEPEVVPGGEETYGCTVKGC</sequence>
<dbReference type="EMBL" id="CP108036">
    <property type="protein sequence ID" value="WUN77053.1"/>
    <property type="molecule type" value="Genomic_DNA"/>
</dbReference>
<evidence type="ECO:0000313" key="2">
    <source>
        <dbReference type="EMBL" id="WUN83980.1"/>
    </source>
</evidence>
<evidence type="ECO:0000313" key="1">
    <source>
        <dbReference type="EMBL" id="WUN77053.1"/>
    </source>
</evidence>
<proteinExistence type="predicted"/>
<accession>A0ABZ1Q2X0</accession>
<protein>
    <submittedName>
        <fullName evidence="1">Uncharacterized protein</fullName>
    </submittedName>
</protein>
<dbReference type="EMBL" id="CP108036">
    <property type="protein sequence ID" value="WUN83980.1"/>
    <property type="molecule type" value="Genomic_DNA"/>
</dbReference>